<dbReference type="InterPro" id="IPR003960">
    <property type="entry name" value="ATPase_AAA_CS"/>
</dbReference>
<feature type="active site" evidence="5">
    <location>
        <position position="422"/>
    </location>
</feature>
<keyword evidence="4 5" id="KW-0482">Metalloprotease</keyword>
<feature type="binding site" evidence="5">
    <location>
        <position position="421"/>
    </location>
    <ligand>
        <name>Zn(2+)</name>
        <dbReference type="ChEBI" id="CHEBI:29105"/>
        <note>catalytic</note>
    </ligand>
</feature>
<dbReference type="InterPro" id="IPR041569">
    <property type="entry name" value="AAA_lid_3"/>
</dbReference>
<evidence type="ECO:0000256" key="1">
    <source>
        <dbReference type="ARBA" id="ARBA00010044"/>
    </source>
</evidence>
<name>A0ABS6BR73_9CLOT</name>
<keyword evidence="5 6" id="KW-0547">Nucleotide-binding</keyword>
<keyword evidence="5" id="KW-1003">Cell membrane</keyword>
<dbReference type="NCBIfam" id="TIGR01241">
    <property type="entry name" value="FtsH_fam"/>
    <property type="match status" value="1"/>
</dbReference>
<feature type="domain" description="AAA+ ATPase" evidence="7">
    <location>
        <begin position="191"/>
        <end position="330"/>
    </location>
</feature>
<comment type="function">
    <text evidence="5">Acts as a processive, ATP-dependent zinc metallopeptidase for both cytoplasmic and membrane proteins. Plays a role in the quality control of integral membrane proteins.</text>
</comment>
<evidence type="ECO:0000256" key="5">
    <source>
        <dbReference type="HAMAP-Rule" id="MF_01458"/>
    </source>
</evidence>
<dbReference type="GO" id="GO:0008237">
    <property type="term" value="F:metallopeptidase activity"/>
    <property type="evidence" value="ECO:0007669"/>
    <property type="project" value="UniProtKB-KW"/>
</dbReference>
<feature type="binding site" evidence="5">
    <location>
        <position position="425"/>
    </location>
    <ligand>
        <name>Zn(2+)</name>
        <dbReference type="ChEBI" id="CHEBI:29105"/>
        <note>catalytic</note>
    </ligand>
</feature>
<dbReference type="PANTHER" id="PTHR23076">
    <property type="entry name" value="METALLOPROTEASE M41 FTSH"/>
    <property type="match status" value="1"/>
</dbReference>
<dbReference type="InterPro" id="IPR003593">
    <property type="entry name" value="AAA+_ATPase"/>
</dbReference>
<feature type="binding site" evidence="5">
    <location>
        <begin position="199"/>
        <end position="206"/>
    </location>
    <ligand>
        <name>ATP</name>
        <dbReference type="ChEBI" id="CHEBI:30616"/>
    </ligand>
</feature>
<comment type="similarity">
    <text evidence="5">In the central section; belongs to the AAA ATPase family.</text>
</comment>
<dbReference type="EC" id="3.4.24.-" evidence="5"/>
<evidence type="ECO:0000259" key="7">
    <source>
        <dbReference type="SMART" id="SM00382"/>
    </source>
</evidence>
<dbReference type="Pfam" id="PF00004">
    <property type="entry name" value="AAA"/>
    <property type="match status" value="1"/>
</dbReference>
<evidence type="ECO:0000256" key="3">
    <source>
        <dbReference type="ARBA" id="ARBA00022989"/>
    </source>
</evidence>
<dbReference type="InterPro" id="IPR005936">
    <property type="entry name" value="FtsH"/>
</dbReference>
<comment type="similarity">
    <text evidence="6">Belongs to the AAA ATPase family.</text>
</comment>
<comment type="subunit">
    <text evidence="5">Homohexamer.</text>
</comment>
<proteinExistence type="inferred from homology"/>
<keyword evidence="5" id="KW-0378">Hydrolase</keyword>
<evidence type="ECO:0000256" key="2">
    <source>
        <dbReference type="ARBA" id="ARBA00022692"/>
    </source>
</evidence>
<gene>
    <name evidence="5 8" type="primary">ftsH</name>
    <name evidence="8" type="ORF">KPL37_03550</name>
</gene>
<comment type="subcellular location">
    <subcellularLocation>
        <location evidence="5">Cell membrane</location>
        <topology evidence="5">Multi-pass membrane protein</topology>
        <orientation evidence="5">Cytoplasmic side</orientation>
    </subcellularLocation>
</comment>
<keyword evidence="5" id="KW-0862">Zinc</keyword>
<keyword evidence="5" id="KW-0472">Membrane</keyword>
<keyword evidence="5 6" id="KW-0067">ATP-binding</keyword>
<evidence type="ECO:0000313" key="9">
    <source>
        <dbReference type="Proteomes" id="UP000776252"/>
    </source>
</evidence>
<keyword evidence="2 5" id="KW-0812">Transmembrane</keyword>
<protein>
    <recommendedName>
        <fullName evidence="5">ATP-dependent zinc metalloprotease FtsH</fullName>
        <ecNumber evidence="5">3.4.24.-</ecNumber>
    </recommendedName>
</protein>
<comment type="similarity">
    <text evidence="1 5">In the C-terminal section; belongs to the peptidase M41 family.</text>
</comment>
<dbReference type="Pfam" id="PF17862">
    <property type="entry name" value="AAA_lid_3"/>
    <property type="match status" value="1"/>
</dbReference>
<sequence>MKKISSASIWLVVFVLVILASLTLLETNKKVDTLSVNQFQDYWVKKQIKSVQVREDKTVEGQLINGTQYETIVPLSRLMQVMDKNPNDKVTETYVKPASMPMWLQIVPTLLIILMLVAFWFMYMQQSQGGGGGGNRGVMNFGKSRAKIATPDKKKVTFDDVAGEDEEKDELAEVVDFLKQPKRYLEAGARIPKGILLVGPPGTGKTLLARAVSGEAGVPFYSISGSDFVEMFVGVGASRVRDLFEQAKKSAPCIIFIDEIDAVGRQRGAGVGGGHDEREQTLNQLLVEMDGFGVNEGIIMIAATNRPDILDPALLRPGRFDRHILVGAPDVKGREEILKVHSKNKHLADEVKLDVLAKRTPGFTGADLENLMNEAALLTVRNNKNVIEMLELDEAVTRVIAGPEKKSRVISEKDRKLTAYHEAGHAVVMKYSPLSDPIHQISIIPRGMAGGYTMHLPEEDTSYTSKLKLKDEMVGLLGGRVAEKLIMKDISTGAKNDIDRASSIARKMVMEYGMSDKLGPISFGNDHNEVFLGRDLGKSRNFSEQVAFQIDSEVKDLIGEAYAKAEKILDENIGKLHAVAQELLLKEKLEGAEFEAIIARTESDEIELS</sequence>
<dbReference type="EMBL" id="JAHLDV010000005">
    <property type="protein sequence ID" value="MBU3158849.1"/>
    <property type="molecule type" value="Genomic_DNA"/>
</dbReference>
<dbReference type="Pfam" id="PF01434">
    <property type="entry name" value="Peptidase_M41"/>
    <property type="match status" value="1"/>
</dbReference>
<comment type="caution">
    <text evidence="8">The sequence shown here is derived from an EMBL/GenBank/DDBJ whole genome shotgun (WGS) entry which is preliminary data.</text>
</comment>
<dbReference type="InterPro" id="IPR000642">
    <property type="entry name" value="Peptidase_M41"/>
</dbReference>
<dbReference type="HAMAP" id="MF_01458">
    <property type="entry name" value="FtsH"/>
    <property type="match status" value="1"/>
</dbReference>
<dbReference type="PROSITE" id="PS00674">
    <property type="entry name" value="AAA"/>
    <property type="match status" value="1"/>
</dbReference>
<feature type="transmembrane region" description="Helical" evidence="5">
    <location>
        <begin position="102"/>
        <end position="123"/>
    </location>
</feature>
<feature type="binding site" evidence="5">
    <location>
        <position position="497"/>
    </location>
    <ligand>
        <name>Zn(2+)</name>
        <dbReference type="ChEBI" id="CHEBI:29105"/>
        <note>catalytic</note>
    </ligand>
</feature>
<evidence type="ECO:0000256" key="4">
    <source>
        <dbReference type="ARBA" id="ARBA00023049"/>
    </source>
</evidence>
<dbReference type="InterPro" id="IPR003959">
    <property type="entry name" value="ATPase_AAA_core"/>
</dbReference>
<accession>A0ABS6BR73</accession>
<keyword evidence="5" id="KW-0479">Metal-binding</keyword>
<dbReference type="CDD" id="cd19501">
    <property type="entry name" value="RecA-like_FtsH"/>
    <property type="match status" value="1"/>
</dbReference>
<feature type="transmembrane region" description="Helical" evidence="5">
    <location>
        <begin position="7"/>
        <end position="25"/>
    </location>
</feature>
<evidence type="ECO:0000256" key="6">
    <source>
        <dbReference type="RuleBase" id="RU003651"/>
    </source>
</evidence>
<evidence type="ECO:0000313" key="8">
    <source>
        <dbReference type="EMBL" id="MBU3158849.1"/>
    </source>
</evidence>
<dbReference type="RefSeq" id="WP_216146059.1">
    <property type="nucleotide sequence ID" value="NZ_JAHLDV010000005.1"/>
</dbReference>
<organism evidence="8 9">
    <name type="scientific">Clostridium frigoris</name>
    <dbReference type="NCBI Taxonomy" id="205327"/>
    <lineage>
        <taxon>Bacteria</taxon>
        <taxon>Bacillati</taxon>
        <taxon>Bacillota</taxon>
        <taxon>Clostridia</taxon>
        <taxon>Eubacteriales</taxon>
        <taxon>Clostridiaceae</taxon>
        <taxon>Clostridium</taxon>
    </lineage>
</organism>
<dbReference type="SMART" id="SM00382">
    <property type="entry name" value="AAA"/>
    <property type="match status" value="1"/>
</dbReference>
<dbReference type="Proteomes" id="UP000776252">
    <property type="component" value="Unassembled WGS sequence"/>
</dbReference>
<keyword evidence="5" id="KW-0645">Protease</keyword>
<keyword evidence="3 5" id="KW-1133">Transmembrane helix</keyword>
<keyword evidence="9" id="KW-1185">Reference proteome</keyword>
<dbReference type="PANTHER" id="PTHR23076:SF113">
    <property type="entry name" value="ATP-DEPENDENT ZINC METALLOPROTEASE FTSH 1, CHLOROPLASTIC-RELATED"/>
    <property type="match status" value="1"/>
</dbReference>
<reference evidence="8 9" key="1">
    <citation type="submission" date="2021-06" db="EMBL/GenBank/DDBJ databases">
        <title>Clostridia strains as spoilage organisms.</title>
        <authorList>
            <person name="Wambui J."/>
            <person name="Stephan R."/>
            <person name="Stevens M.J.A."/>
        </authorList>
    </citation>
    <scope>NUCLEOTIDE SEQUENCE [LARGE SCALE GENOMIC DNA]</scope>
    <source>
        <strain evidence="8 9">DSM 14204</strain>
    </source>
</reference>
<comment type="cofactor">
    <cofactor evidence="5">
        <name>Zn(2+)</name>
        <dbReference type="ChEBI" id="CHEBI:29105"/>
    </cofactor>
    <text evidence="5">Binds 1 zinc ion per subunit.</text>
</comment>